<evidence type="ECO:0000256" key="4">
    <source>
        <dbReference type="ARBA" id="ARBA00022833"/>
    </source>
</evidence>
<dbReference type="InterPro" id="IPR002125">
    <property type="entry name" value="CMP_dCMP_dom"/>
</dbReference>
<dbReference type="GO" id="GO:0002100">
    <property type="term" value="P:tRNA wobble adenosine to inosine editing"/>
    <property type="evidence" value="ECO:0007669"/>
    <property type="project" value="UniProtKB-UniRule"/>
</dbReference>
<evidence type="ECO:0000256" key="5">
    <source>
        <dbReference type="ARBA" id="ARBA00048045"/>
    </source>
</evidence>
<evidence type="ECO:0000256" key="3">
    <source>
        <dbReference type="ARBA" id="ARBA00022801"/>
    </source>
</evidence>
<dbReference type="PROSITE" id="PS51747">
    <property type="entry name" value="CYT_DCMP_DEAMINASES_2"/>
    <property type="match status" value="1"/>
</dbReference>
<comment type="cofactor">
    <cofactor evidence="6">
        <name>Zn(2+)</name>
        <dbReference type="ChEBI" id="CHEBI:29105"/>
    </cofactor>
    <text evidence="6">Binds 1 zinc ion per subunit.</text>
</comment>
<dbReference type="PANTHER" id="PTHR11079:SF179">
    <property type="entry name" value="TRNA(ADENINE(34)) DEAMINASE, CHLOROPLASTIC"/>
    <property type="match status" value="1"/>
</dbReference>
<dbReference type="CDD" id="cd01285">
    <property type="entry name" value="nucleoside_deaminase"/>
    <property type="match status" value="1"/>
</dbReference>
<evidence type="ECO:0000256" key="2">
    <source>
        <dbReference type="ARBA" id="ARBA00022723"/>
    </source>
</evidence>
<comment type="caution">
    <text evidence="8">The sequence shown here is derived from an EMBL/GenBank/DDBJ whole genome shotgun (WGS) entry which is preliminary data.</text>
</comment>
<feature type="domain" description="CMP/dCMP-type deaminase" evidence="7">
    <location>
        <begin position="60"/>
        <end position="170"/>
    </location>
</feature>
<dbReference type="HAMAP" id="MF_00972">
    <property type="entry name" value="tRNA_aden_deaminase"/>
    <property type="match status" value="1"/>
</dbReference>
<evidence type="ECO:0000259" key="7">
    <source>
        <dbReference type="PROSITE" id="PS51747"/>
    </source>
</evidence>
<keyword evidence="4 6" id="KW-0862">Zinc</keyword>
<comment type="catalytic activity">
    <reaction evidence="5 6">
        <text>adenosine(34) in tRNA + H2O + H(+) = inosine(34) in tRNA + NH4(+)</text>
        <dbReference type="Rhea" id="RHEA:43168"/>
        <dbReference type="Rhea" id="RHEA-COMP:10373"/>
        <dbReference type="Rhea" id="RHEA-COMP:10374"/>
        <dbReference type="ChEBI" id="CHEBI:15377"/>
        <dbReference type="ChEBI" id="CHEBI:15378"/>
        <dbReference type="ChEBI" id="CHEBI:28938"/>
        <dbReference type="ChEBI" id="CHEBI:74411"/>
        <dbReference type="ChEBI" id="CHEBI:82852"/>
        <dbReference type="EC" id="3.5.4.33"/>
    </reaction>
</comment>
<protein>
    <recommendedName>
        <fullName evidence="6">tRNA-specific adenosine deaminase</fullName>
        <ecNumber evidence="6">3.5.4.33</ecNumber>
    </recommendedName>
</protein>
<dbReference type="PANTHER" id="PTHR11079">
    <property type="entry name" value="CYTOSINE DEAMINASE FAMILY MEMBER"/>
    <property type="match status" value="1"/>
</dbReference>
<comment type="subunit">
    <text evidence="6">Homodimer.</text>
</comment>
<gene>
    <name evidence="6" type="primary">tadA</name>
    <name evidence="8" type="ORF">GLUCOINTEAF2_0201450</name>
</gene>
<dbReference type="SUPFAM" id="SSF53927">
    <property type="entry name" value="Cytidine deaminase-like"/>
    <property type="match status" value="1"/>
</dbReference>
<evidence type="ECO:0000313" key="8">
    <source>
        <dbReference type="EMBL" id="KPH88687.1"/>
    </source>
</evidence>
<dbReference type="InterPro" id="IPR028883">
    <property type="entry name" value="tRNA_aden_deaminase"/>
</dbReference>
<proteinExistence type="inferred from homology"/>
<evidence type="ECO:0000313" key="9">
    <source>
        <dbReference type="Proteomes" id="UP000031553"/>
    </source>
</evidence>
<feature type="active site" description="Proton donor" evidence="6">
    <location>
        <position position="114"/>
    </location>
</feature>
<keyword evidence="3 6" id="KW-0378">Hydrolase</keyword>
<feature type="binding site" evidence="6">
    <location>
        <position position="142"/>
    </location>
    <ligand>
        <name>Zn(2+)</name>
        <dbReference type="ChEBI" id="CHEBI:29105"/>
        <note>catalytic</note>
    </ligand>
</feature>
<comment type="similarity">
    <text evidence="6">Belongs to the cytidine and deoxycytidylate deaminase family.</text>
</comment>
<feature type="binding site" evidence="6">
    <location>
        <position position="112"/>
    </location>
    <ligand>
        <name>Zn(2+)</name>
        <dbReference type="ChEBI" id="CHEBI:29105"/>
        <note>catalytic</note>
    </ligand>
</feature>
<keyword evidence="1 6" id="KW-0819">tRNA processing</keyword>
<dbReference type="AlphaFoldDB" id="A0A0N1N4N6"/>
<comment type="function">
    <text evidence="6">Catalyzes the deamination of adenosine to inosine at the wobble position 34 of tRNA(Arg2).</text>
</comment>
<evidence type="ECO:0000256" key="1">
    <source>
        <dbReference type="ARBA" id="ARBA00022694"/>
    </source>
</evidence>
<accession>A0A0N1N4N6</accession>
<dbReference type="Pfam" id="PF00383">
    <property type="entry name" value="dCMP_cyt_deam_1"/>
    <property type="match status" value="1"/>
</dbReference>
<dbReference type="EMBL" id="JUFX02000013">
    <property type="protein sequence ID" value="KPH88687.1"/>
    <property type="molecule type" value="Genomic_DNA"/>
</dbReference>
<evidence type="ECO:0000256" key="6">
    <source>
        <dbReference type="HAMAP-Rule" id="MF_00972"/>
    </source>
</evidence>
<organism evidence="8 9">
    <name type="scientific">Komagataeibacter intermedius AF2</name>
    <dbReference type="NCBI Taxonomy" id="1458464"/>
    <lineage>
        <taxon>Bacteria</taxon>
        <taxon>Pseudomonadati</taxon>
        <taxon>Pseudomonadota</taxon>
        <taxon>Alphaproteobacteria</taxon>
        <taxon>Acetobacterales</taxon>
        <taxon>Acetobacteraceae</taxon>
        <taxon>Komagataeibacter</taxon>
    </lineage>
</organism>
<sequence>MGWASCGLPEGQWGEFAPTATYVKRYCQAGVVPIHKKMDDGGHIGTEGDRDRMRMTRSRPLPGHFMDIAMEEARAAARRGEVPVGAALSGPDGRLLARAGNRVEEWGDPSAHAEMLVMRTAGMQRVGLRLAGCTLYVTLEPCPMCAAAATHFRVGRIVFGAYDPKGGGVEHGPRLFAQPRCLHRPETVGGVREREAGQLLREFFQRLRA</sequence>
<dbReference type="GO" id="GO:0008270">
    <property type="term" value="F:zinc ion binding"/>
    <property type="evidence" value="ECO:0007669"/>
    <property type="project" value="UniProtKB-UniRule"/>
</dbReference>
<reference evidence="8 9" key="1">
    <citation type="submission" date="2015-07" db="EMBL/GenBank/DDBJ databases">
        <title>Draft Genome Sequence of Komagataeibacter intermedius Strain AF2, Isolated from Kombucha Tea.</title>
        <authorList>
            <person name="Santos R.A."/>
            <person name="Berretta A.A."/>
            <person name="Barud H.S."/>
            <person name="Ribeiro S.J."/>
            <person name="Gonzalez-Garcia L.N."/>
            <person name="Zucchi T.D."/>
            <person name="Goldman G.H."/>
            <person name="Riano-Pachon D.M."/>
        </authorList>
    </citation>
    <scope>NUCLEOTIDE SEQUENCE [LARGE SCALE GENOMIC DNA]</scope>
    <source>
        <strain evidence="8 9">AF2</strain>
    </source>
</reference>
<dbReference type="Proteomes" id="UP000031553">
    <property type="component" value="Unassembled WGS sequence"/>
</dbReference>
<dbReference type="GO" id="GO:0052717">
    <property type="term" value="F:tRNA-specific adenosine-34 deaminase activity"/>
    <property type="evidence" value="ECO:0007669"/>
    <property type="project" value="UniProtKB-UniRule"/>
</dbReference>
<feature type="binding site" evidence="6">
    <location>
        <position position="145"/>
    </location>
    <ligand>
        <name>Zn(2+)</name>
        <dbReference type="ChEBI" id="CHEBI:29105"/>
        <note>catalytic</note>
    </ligand>
</feature>
<keyword evidence="2 6" id="KW-0479">Metal-binding</keyword>
<dbReference type="EC" id="3.5.4.33" evidence="6"/>
<name>A0A0N1N4N6_9PROT</name>
<dbReference type="Gene3D" id="3.40.140.10">
    <property type="entry name" value="Cytidine Deaminase, domain 2"/>
    <property type="match status" value="1"/>
</dbReference>
<dbReference type="InterPro" id="IPR016193">
    <property type="entry name" value="Cytidine_deaminase-like"/>
</dbReference>